<name>A0A084J9D1_9CLOT</name>
<organism evidence="1 2">
    <name type="scientific">Clostridium sulfidigenes</name>
    <dbReference type="NCBI Taxonomy" id="318464"/>
    <lineage>
        <taxon>Bacteria</taxon>
        <taxon>Bacillati</taxon>
        <taxon>Bacillota</taxon>
        <taxon>Clostridia</taxon>
        <taxon>Eubacteriales</taxon>
        <taxon>Clostridiaceae</taxon>
        <taxon>Clostridium</taxon>
    </lineage>
</organism>
<dbReference type="AlphaFoldDB" id="A0A084J9D1"/>
<evidence type="ECO:0000313" key="2">
    <source>
        <dbReference type="Proteomes" id="UP000028542"/>
    </source>
</evidence>
<dbReference type="STRING" id="318464.IO99_13805"/>
<gene>
    <name evidence="1" type="ORF">IO99_13805</name>
</gene>
<comment type="caution">
    <text evidence="1">The sequence shown here is derived from an EMBL/GenBank/DDBJ whole genome shotgun (WGS) entry which is preliminary data.</text>
</comment>
<proteinExistence type="predicted"/>
<sequence>MKYDKDLYIDSGIYGLDEDIRDYKEKVVKCRKPHKCVSCEREIKQGEQALCESGFTDDGAVSAYTCLECVEEWLEESGQVETDED</sequence>
<evidence type="ECO:0000313" key="1">
    <source>
        <dbReference type="EMBL" id="KEZ85565.1"/>
    </source>
</evidence>
<dbReference type="eggNOG" id="ENOG5032SJ4">
    <property type="taxonomic scope" value="Bacteria"/>
</dbReference>
<accession>A0A084J9D1</accession>
<keyword evidence="2" id="KW-1185">Reference proteome</keyword>
<reference evidence="1 2" key="1">
    <citation type="submission" date="2014-07" db="EMBL/GenBank/DDBJ databases">
        <title>Draft genome of Clostridium sulfidigenes 113A isolated from sediments associated with methane hydrate from Krishna Godavari basin.</title>
        <authorList>
            <person name="Honkalas V.S."/>
            <person name="Dabir A.P."/>
            <person name="Arora P."/>
            <person name="Dhakephalkar P.K."/>
        </authorList>
    </citation>
    <scope>NUCLEOTIDE SEQUENCE [LARGE SCALE GENOMIC DNA]</scope>
    <source>
        <strain evidence="1 2">113A</strain>
    </source>
</reference>
<dbReference type="EMBL" id="JPMD01000033">
    <property type="protein sequence ID" value="KEZ85565.1"/>
    <property type="molecule type" value="Genomic_DNA"/>
</dbReference>
<dbReference type="Proteomes" id="UP000028542">
    <property type="component" value="Unassembled WGS sequence"/>
</dbReference>
<dbReference type="RefSeq" id="WP_035134311.1">
    <property type="nucleotide sequence ID" value="NZ_JPMD01000033.1"/>
</dbReference>
<protein>
    <submittedName>
        <fullName evidence="1">Uncharacterized protein</fullName>
    </submittedName>
</protein>